<protein>
    <recommendedName>
        <fullName evidence="2">Fungal-type protein kinase domain-containing protein</fullName>
    </recommendedName>
</protein>
<gene>
    <name evidence="3" type="ORF">CTheo_6586</name>
</gene>
<feature type="compositionally biased region" description="Polar residues" evidence="1">
    <location>
        <begin position="71"/>
        <end position="91"/>
    </location>
</feature>
<proteinExistence type="predicted"/>
<feature type="compositionally biased region" description="Low complexity" evidence="1">
    <location>
        <begin position="97"/>
        <end position="112"/>
    </location>
</feature>
<dbReference type="Proteomes" id="UP000383932">
    <property type="component" value="Unassembled WGS sequence"/>
</dbReference>
<sequence length="882" mass="98796">MPHSSAGRLRTNATGFMTFNLSQLEGPGRDDERKPSSHWYHLSSASERQEQYSTGSPSNSPSPSAPRPDTMSGNSENKSNAGRCSSTTSPVQPHAFVSSPSQSVSSTSASDSEVTDDSHEHAQMLHNKSEKRKDMEEALCAEINGAVFEYALFCDEFLAIEGDECTNLPEDQSQAKAQERHTAIMKVLADEPVFNHERQPWTIDCTGLKGDEDDQPRDTVAKILDTISKATFERDQFRPVHETVRPFGKSMNAEDPGDTIIQPDIVQVCMDSKGHSHWAEMEFFAECKAKPEQLHEALLQLAIYARATLVHQIYRLHVFAIAVCGTEATFVRLGRSGILHSPPIDLSKDFETFARCAAGLFALSPERFGYNTDFYFWPKLTEEDRKEPSKDREPKELRVKAGNRIWRVVDVLCQRKYLVGRATLVLLLSRVKNRKQRVVMKLIWRDELQTDEGENMKLFEGYHGICQCKWNEIRGSTSVEKKECLKPSSTAHHFFAPWSQAESEVSQSDSTDVSLGTKAHSDAAIGGAREQGRKGMFTPEDRELSLIIMEEGIGIWRIKRLPHLLRVLRDTLVGFAGITSKGKIHRDISEGNILCAPPVDDSVGKDTEPWSENKATLLDLDSEEDTSPVGDDPDLMFNKMDLQPEGGKIDAKTLDNYVRQRYGTDERLCNLPLMSEEGGVNTPMSDGQVSQQFGPVKCLGRLCDLEFMMDQIQSESCSATRTGTREFIAGQLLCSTLDQPVPHTYLHDLESFFWVLVWMMVTYTESGKQMNCVAFRLFNKLRTIHPGALGDFKGNFLSHPKASAKKIGMLENGWGSKPARDLISFFAKFLKNSIYEGDDDEDEDSCDITSPPALRKYGKDQWPDIKSVIDGFDIAISQLPIS</sequence>
<feature type="domain" description="Fungal-type protein kinase" evidence="2">
    <location>
        <begin position="271"/>
        <end position="623"/>
    </location>
</feature>
<keyword evidence="4" id="KW-1185">Reference proteome</keyword>
<dbReference type="SUPFAM" id="SSF56112">
    <property type="entry name" value="Protein kinase-like (PK-like)"/>
    <property type="match status" value="1"/>
</dbReference>
<dbReference type="PANTHER" id="PTHR38248:SF2">
    <property type="entry name" value="FUNK1 11"/>
    <property type="match status" value="1"/>
</dbReference>
<reference evidence="3 4" key="1">
    <citation type="journal article" date="2019" name="Fungal Biol. Biotechnol.">
        <title>Draft genome sequence of fastidious pathogen Ceratobasidium theobromae, which causes vascular-streak dieback in Theobroma cacao.</title>
        <authorList>
            <person name="Ali S.S."/>
            <person name="Asman A."/>
            <person name="Shao J."/>
            <person name="Firmansyah A.P."/>
            <person name="Susilo A.W."/>
            <person name="Rosmana A."/>
            <person name="McMahon P."/>
            <person name="Junaid M."/>
            <person name="Guest D."/>
            <person name="Kheng T.Y."/>
            <person name="Meinhardt L.W."/>
            <person name="Bailey B.A."/>
        </authorList>
    </citation>
    <scope>NUCLEOTIDE SEQUENCE [LARGE SCALE GENOMIC DNA]</scope>
    <source>
        <strain evidence="3 4">CT2</strain>
    </source>
</reference>
<evidence type="ECO:0000256" key="1">
    <source>
        <dbReference type="SAM" id="MobiDB-lite"/>
    </source>
</evidence>
<dbReference type="Pfam" id="PF17667">
    <property type="entry name" value="Pkinase_fungal"/>
    <property type="match status" value="2"/>
</dbReference>
<feature type="domain" description="Fungal-type protein kinase" evidence="2">
    <location>
        <begin position="700"/>
        <end position="759"/>
    </location>
</feature>
<organism evidence="3 4">
    <name type="scientific">Ceratobasidium theobromae</name>
    <dbReference type="NCBI Taxonomy" id="1582974"/>
    <lineage>
        <taxon>Eukaryota</taxon>
        <taxon>Fungi</taxon>
        <taxon>Dikarya</taxon>
        <taxon>Basidiomycota</taxon>
        <taxon>Agaricomycotina</taxon>
        <taxon>Agaricomycetes</taxon>
        <taxon>Cantharellales</taxon>
        <taxon>Ceratobasidiaceae</taxon>
        <taxon>Ceratobasidium</taxon>
    </lineage>
</organism>
<feature type="compositionally biased region" description="Basic and acidic residues" evidence="1">
    <location>
        <begin position="116"/>
        <end position="131"/>
    </location>
</feature>
<feature type="compositionally biased region" description="Polar residues" evidence="1">
    <location>
        <begin position="43"/>
        <end position="55"/>
    </location>
</feature>
<name>A0A5N5QEM3_9AGAM</name>
<dbReference type="InterPro" id="IPR011009">
    <property type="entry name" value="Kinase-like_dom_sf"/>
</dbReference>
<dbReference type="EMBL" id="SSOP01000211">
    <property type="protein sequence ID" value="KAB5589963.1"/>
    <property type="molecule type" value="Genomic_DNA"/>
</dbReference>
<dbReference type="AlphaFoldDB" id="A0A5N5QEM3"/>
<evidence type="ECO:0000313" key="4">
    <source>
        <dbReference type="Proteomes" id="UP000383932"/>
    </source>
</evidence>
<evidence type="ECO:0000313" key="3">
    <source>
        <dbReference type="EMBL" id="KAB5589963.1"/>
    </source>
</evidence>
<accession>A0A5N5QEM3</accession>
<feature type="compositionally biased region" description="Polar residues" evidence="1">
    <location>
        <begin position="11"/>
        <end position="23"/>
    </location>
</feature>
<dbReference type="InterPro" id="IPR040976">
    <property type="entry name" value="Pkinase_fungal"/>
</dbReference>
<evidence type="ECO:0000259" key="2">
    <source>
        <dbReference type="Pfam" id="PF17667"/>
    </source>
</evidence>
<feature type="region of interest" description="Disordered" evidence="1">
    <location>
        <begin position="1"/>
        <end position="131"/>
    </location>
</feature>
<dbReference type="PANTHER" id="PTHR38248">
    <property type="entry name" value="FUNK1 6"/>
    <property type="match status" value="1"/>
</dbReference>
<dbReference type="OrthoDB" id="5584477at2759"/>
<feature type="region of interest" description="Disordered" evidence="1">
    <location>
        <begin position="506"/>
        <end position="535"/>
    </location>
</feature>
<comment type="caution">
    <text evidence="3">The sequence shown here is derived from an EMBL/GenBank/DDBJ whole genome shotgun (WGS) entry which is preliminary data.</text>
</comment>